<evidence type="ECO:0000313" key="1">
    <source>
        <dbReference type="Proteomes" id="UP000887565"/>
    </source>
</evidence>
<proteinExistence type="predicted"/>
<accession>A0A915I151</accession>
<organism evidence="1 2">
    <name type="scientific">Romanomermis culicivorax</name>
    <name type="common">Nematode worm</name>
    <dbReference type="NCBI Taxonomy" id="13658"/>
    <lineage>
        <taxon>Eukaryota</taxon>
        <taxon>Metazoa</taxon>
        <taxon>Ecdysozoa</taxon>
        <taxon>Nematoda</taxon>
        <taxon>Enoplea</taxon>
        <taxon>Dorylaimia</taxon>
        <taxon>Mermithida</taxon>
        <taxon>Mermithoidea</taxon>
        <taxon>Mermithidae</taxon>
        <taxon>Romanomermis</taxon>
    </lineage>
</organism>
<sequence length="70" mass="8460">MLILRQKTVIFEIKDRTMSNFNTVLETRHQFECYQEEGHKNASGKIGKNVIFVKTFWWWLEMQNFFGASR</sequence>
<protein>
    <submittedName>
        <fullName evidence="2">Uncharacterized protein</fullName>
    </submittedName>
</protein>
<dbReference type="Proteomes" id="UP000887565">
    <property type="component" value="Unplaced"/>
</dbReference>
<dbReference type="AlphaFoldDB" id="A0A915I151"/>
<dbReference type="WBParaSite" id="nRc.2.0.1.t07424-RA">
    <property type="protein sequence ID" value="nRc.2.0.1.t07424-RA"/>
    <property type="gene ID" value="nRc.2.0.1.g07424"/>
</dbReference>
<evidence type="ECO:0000313" key="2">
    <source>
        <dbReference type="WBParaSite" id="nRc.2.0.1.t07424-RA"/>
    </source>
</evidence>
<reference evidence="2" key="1">
    <citation type="submission" date="2022-11" db="UniProtKB">
        <authorList>
            <consortium name="WormBaseParasite"/>
        </authorList>
    </citation>
    <scope>IDENTIFICATION</scope>
</reference>
<keyword evidence="1" id="KW-1185">Reference proteome</keyword>
<name>A0A915I151_ROMCU</name>